<dbReference type="PROSITE" id="PS00759">
    <property type="entry name" value="ARGE_DAPE_CPG2_2"/>
    <property type="match status" value="1"/>
</dbReference>
<dbReference type="Proteomes" id="UP000029844">
    <property type="component" value="Unassembled WGS sequence"/>
</dbReference>
<dbReference type="eggNOG" id="COG2195">
    <property type="taxonomic scope" value="Bacteria"/>
</dbReference>
<dbReference type="PANTHER" id="PTHR42994:SF2">
    <property type="entry name" value="PEPTIDASE"/>
    <property type="match status" value="1"/>
</dbReference>
<evidence type="ECO:0000256" key="9">
    <source>
        <dbReference type="PIRSR" id="PIRSR001123-2"/>
    </source>
</evidence>
<protein>
    <recommendedName>
        <fullName evidence="10">Peptidase M20 dimerisation domain-containing protein</fullName>
    </recommendedName>
</protein>
<proteinExistence type="inferred from homology"/>
<keyword evidence="4" id="KW-0378">Hydrolase</keyword>
<dbReference type="InterPro" id="IPR008007">
    <property type="entry name" value="Peptidase_M42"/>
</dbReference>
<keyword evidence="6" id="KW-0482">Metalloprotease</keyword>
<evidence type="ECO:0000259" key="10">
    <source>
        <dbReference type="Pfam" id="PF07687"/>
    </source>
</evidence>
<dbReference type="AlphaFoldDB" id="A0A099WAG5"/>
<comment type="caution">
    <text evidence="11">The sequence shown here is derived from an EMBL/GenBank/DDBJ whole genome shotgun (WGS) entry which is preliminary data.</text>
</comment>
<feature type="active site" description="Proton acceptor" evidence="8">
    <location>
        <position position="139"/>
    </location>
</feature>
<evidence type="ECO:0000256" key="8">
    <source>
        <dbReference type="PIRSR" id="PIRSR001123-1"/>
    </source>
</evidence>
<dbReference type="PIRSF" id="PIRSF001123">
    <property type="entry name" value="PepA_GA"/>
    <property type="match status" value="1"/>
</dbReference>
<dbReference type="InterPro" id="IPR010162">
    <property type="entry name" value="PepT-like"/>
</dbReference>
<feature type="binding site" evidence="9">
    <location>
        <position position="106"/>
    </location>
    <ligand>
        <name>Zn(2+)</name>
        <dbReference type="ChEBI" id="CHEBI:29105"/>
        <label>1</label>
    </ligand>
</feature>
<sequence>MINRERLVETFMELVQIDSETKHEGHFQAYLIARFKALGLEVLEDDSMAKTGFGANNLLCRLPATTNADAIFFSCHMDTVTPGVGIKPQIKDDVIYSDGTTILAADDKAGIAIMIETIQQVKEQNTPHGTLEFVISVGEESGLIGIKAFDMSLMQADYGFVLDTGGPVGSITVGSPTHAGLEINIHGAAAHAGIEPEKGISALEIAAKAISQMKLGRIDFETTANIGIIEGGTATNIVMENVRMRAEVRSISSESYEAQIKHMKELFEKTTAEMGGAITIKVDKMYGGFRFNDETHVVQIATKALAAIGLKANHEVSGGGSDASIFNEQGKETTNLSIGYEKIHTVHEYIPIHELEKGAELAYEIVKQVGTTAD</sequence>
<dbReference type="GeneID" id="58716712"/>
<feature type="domain" description="Peptidase M20 dimerisation" evidence="10">
    <location>
        <begin position="177"/>
        <end position="272"/>
    </location>
</feature>
<dbReference type="OrthoDB" id="9776600at2"/>
<dbReference type="InterPro" id="IPR036264">
    <property type="entry name" value="Bact_exopeptidase_dim_dom"/>
</dbReference>
<gene>
    <name evidence="11" type="ORF">EP57_04740</name>
</gene>
<evidence type="ECO:0000313" key="11">
    <source>
        <dbReference type="EMBL" id="KGL42769.1"/>
    </source>
</evidence>
<dbReference type="Gene3D" id="3.30.70.360">
    <property type="match status" value="1"/>
</dbReference>
<keyword evidence="3 9" id="KW-0479">Metal-binding</keyword>
<name>A0A099WAG5_9LIST</name>
<dbReference type="InterPro" id="IPR011650">
    <property type="entry name" value="Peptidase_M20_dimer"/>
</dbReference>
<dbReference type="SUPFAM" id="SSF53187">
    <property type="entry name" value="Zn-dependent exopeptidases"/>
    <property type="match status" value="1"/>
</dbReference>
<keyword evidence="12" id="KW-1185">Reference proteome</keyword>
<feature type="binding site" evidence="9">
    <location>
        <position position="106"/>
    </location>
    <ligand>
        <name>Zn(2+)</name>
        <dbReference type="ChEBI" id="CHEBI:29105"/>
        <label>2</label>
    </ligand>
</feature>
<dbReference type="Pfam" id="PF07687">
    <property type="entry name" value="M20_dimer"/>
    <property type="match status" value="1"/>
</dbReference>
<evidence type="ECO:0000256" key="6">
    <source>
        <dbReference type="ARBA" id="ARBA00023049"/>
    </source>
</evidence>
<keyword evidence="2" id="KW-0645">Protease</keyword>
<dbReference type="GO" id="GO:0004177">
    <property type="term" value="F:aminopeptidase activity"/>
    <property type="evidence" value="ECO:0007669"/>
    <property type="project" value="UniProtKB-UniRule"/>
</dbReference>
<feature type="binding site" evidence="9">
    <location>
        <position position="140"/>
    </location>
    <ligand>
        <name>Zn(2+)</name>
        <dbReference type="ChEBI" id="CHEBI:29105"/>
        <label>2</label>
    </ligand>
</feature>
<dbReference type="Gene3D" id="3.40.630.10">
    <property type="entry name" value="Zn peptidases"/>
    <property type="match status" value="1"/>
</dbReference>
<dbReference type="NCBIfam" id="TIGR01883">
    <property type="entry name" value="PepT-like"/>
    <property type="match status" value="1"/>
</dbReference>
<dbReference type="RefSeq" id="WP_036084638.1">
    <property type="nucleotide sequence ID" value="NZ_CBCSHQ010000001.1"/>
</dbReference>
<dbReference type="GO" id="GO:0006508">
    <property type="term" value="P:proteolysis"/>
    <property type="evidence" value="ECO:0007669"/>
    <property type="project" value="UniProtKB-KW"/>
</dbReference>
<reference evidence="11 12" key="1">
    <citation type="submission" date="2014-05" db="EMBL/GenBank/DDBJ databases">
        <title>Novel Listeriaceae from food processing environments.</title>
        <authorList>
            <person name="den Bakker H.C."/>
        </authorList>
    </citation>
    <scope>NUCLEOTIDE SEQUENCE [LARGE SCALE GENOMIC DNA]</scope>
    <source>
        <strain evidence="11 12">FSL A5-0281</strain>
    </source>
</reference>
<evidence type="ECO:0000256" key="2">
    <source>
        <dbReference type="ARBA" id="ARBA00022670"/>
    </source>
</evidence>
<dbReference type="MEROPS" id="M20.018"/>
<dbReference type="GO" id="GO:0046872">
    <property type="term" value="F:metal ion binding"/>
    <property type="evidence" value="ECO:0007669"/>
    <property type="project" value="UniProtKB-UniRule"/>
</dbReference>
<organism evidence="11 12">
    <name type="scientific">Listeria booriae</name>
    <dbReference type="NCBI Taxonomy" id="1552123"/>
    <lineage>
        <taxon>Bacteria</taxon>
        <taxon>Bacillati</taxon>
        <taxon>Bacillota</taxon>
        <taxon>Bacilli</taxon>
        <taxon>Bacillales</taxon>
        <taxon>Listeriaceae</taxon>
        <taxon>Listeria</taxon>
    </lineage>
</organism>
<dbReference type="InterPro" id="IPR001261">
    <property type="entry name" value="ArgE/DapE_CS"/>
</dbReference>
<feature type="binding site" evidence="9">
    <location>
        <position position="163"/>
    </location>
    <ligand>
        <name>Zn(2+)</name>
        <dbReference type="ChEBI" id="CHEBI:29105"/>
        <label>1</label>
    </ligand>
</feature>
<comment type="cofactor">
    <cofactor evidence="1">
        <name>Zn(2+)</name>
        <dbReference type="ChEBI" id="CHEBI:29105"/>
    </cofactor>
</comment>
<comment type="cofactor">
    <cofactor evidence="9">
        <name>a divalent metal cation</name>
        <dbReference type="ChEBI" id="CHEBI:60240"/>
    </cofactor>
    <text evidence="9">Binds 2 divalent metal cations per subunit.</text>
</comment>
<dbReference type="InterPro" id="IPR002933">
    <property type="entry name" value="Peptidase_M20"/>
</dbReference>
<keyword evidence="5" id="KW-0862">Zinc</keyword>
<dbReference type="GO" id="GO:0008237">
    <property type="term" value="F:metallopeptidase activity"/>
    <property type="evidence" value="ECO:0007669"/>
    <property type="project" value="UniProtKB-KW"/>
</dbReference>
<evidence type="ECO:0000313" key="12">
    <source>
        <dbReference type="Proteomes" id="UP000029844"/>
    </source>
</evidence>
<evidence type="ECO:0000256" key="7">
    <source>
        <dbReference type="PIRNR" id="PIRNR001123"/>
    </source>
</evidence>
<dbReference type="PANTHER" id="PTHR42994">
    <property type="entry name" value="PEPTIDASE T"/>
    <property type="match status" value="1"/>
</dbReference>
<evidence type="ECO:0000256" key="4">
    <source>
        <dbReference type="ARBA" id="ARBA00022801"/>
    </source>
</evidence>
<dbReference type="Pfam" id="PF01546">
    <property type="entry name" value="Peptidase_M20"/>
    <property type="match status" value="1"/>
</dbReference>
<dbReference type="SUPFAM" id="SSF55031">
    <property type="entry name" value="Bacterial exopeptidase dimerisation domain"/>
    <property type="match status" value="1"/>
</dbReference>
<dbReference type="STRING" id="1552123.EP57_04740"/>
<comment type="similarity">
    <text evidence="7">Belongs to the peptidase M42 family.</text>
</comment>
<accession>A0A099WAG5</accession>
<evidence type="ECO:0000256" key="3">
    <source>
        <dbReference type="ARBA" id="ARBA00022723"/>
    </source>
</evidence>
<evidence type="ECO:0000256" key="1">
    <source>
        <dbReference type="ARBA" id="ARBA00001947"/>
    </source>
</evidence>
<dbReference type="EMBL" id="JNFA01000011">
    <property type="protein sequence ID" value="KGL42769.1"/>
    <property type="molecule type" value="Genomic_DNA"/>
</dbReference>
<evidence type="ECO:0000256" key="5">
    <source>
        <dbReference type="ARBA" id="ARBA00022833"/>
    </source>
</evidence>